<dbReference type="Gene3D" id="1.20.1250.20">
    <property type="entry name" value="MFS general substrate transporter like domains"/>
    <property type="match status" value="1"/>
</dbReference>
<keyword evidence="1" id="KW-1133">Transmembrane helix</keyword>
<name>A0A4Y7IA02_PAPSO</name>
<dbReference type="SUPFAM" id="SSF103473">
    <property type="entry name" value="MFS general substrate transporter"/>
    <property type="match status" value="1"/>
</dbReference>
<feature type="transmembrane region" description="Helical" evidence="1">
    <location>
        <begin position="152"/>
        <end position="170"/>
    </location>
</feature>
<reference evidence="2 3" key="1">
    <citation type="journal article" date="2018" name="Science">
        <title>The opium poppy genome and morphinan production.</title>
        <authorList>
            <person name="Guo L."/>
            <person name="Winzer T."/>
            <person name="Yang X."/>
            <person name="Li Y."/>
            <person name="Ning Z."/>
            <person name="He Z."/>
            <person name="Teodor R."/>
            <person name="Lu Y."/>
            <person name="Bowser T.A."/>
            <person name="Graham I.A."/>
            <person name="Ye K."/>
        </authorList>
    </citation>
    <scope>NUCLEOTIDE SEQUENCE [LARGE SCALE GENOMIC DNA]</scope>
    <source>
        <strain evidence="3">cv. HN1</strain>
        <tissue evidence="2">Leaves</tissue>
    </source>
</reference>
<feature type="transmembrane region" description="Helical" evidence="1">
    <location>
        <begin position="222"/>
        <end position="241"/>
    </location>
</feature>
<dbReference type="Gramene" id="RZC44552">
    <property type="protein sequence ID" value="RZC44552"/>
    <property type="gene ID" value="C5167_037498"/>
</dbReference>
<evidence type="ECO:0008006" key="4">
    <source>
        <dbReference type="Google" id="ProtNLM"/>
    </source>
</evidence>
<feature type="transmembrane region" description="Helical" evidence="1">
    <location>
        <begin position="426"/>
        <end position="445"/>
    </location>
</feature>
<dbReference type="Pfam" id="PF05631">
    <property type="entry name" value="MFS_5"/>
    <property type="match status" value="1"/>
</dbReference>
<protein>
    <recommendedName>
        <fullName evidence="4">Major facilitator superfamily (MFS) profile domain-containing protein</fullName>
    </recommendedName>
</protein>
<feature type="transmembrane region" description="Helical" evidence="1">
    <location>
        <begin position="16"/>
        <end position="34"/>
    </location>
</feature>
<feature type="transmembrane region" description="Helical" evidence="1">
    <location>
        <begin position="361"/>
        <end position="381"/>
    </location>
</feature>
<feature type="transmembrane region" description="Helical" evidence="1">
    <location>
        <begin position="306"/>
        <end position="326"/>
    </location>
</feature>
<feature type="transmembrane region" description="Helical" evidence="1">
    <location>
        <begin position="338"/>
        <end position="355"/>
    </location>
</feature>
<dbReference type="GO" id="GO:0015098">
    <property type="term" value="F:molybdate ion transmembrane transporter activity"/>
    <property type="evidence" value="ECO:0007669"/>
    <property type="project" value="InterPro"/>
</dbReference>
<keyword evidence="3" id="KW-1185">Reference proteome</keyword>
<dbReference type="PANTHER" id="PTHR23516:SF2">
    <property type="entry name" value="MOLYBDATE-ANION TRANSPORTER"/>
    <property type="match status" value="1"/>
</dbReference>
<dbReference type="AlphaFoldDB" id="A0A4Y7IA02"/>
<dbReference type="OrthoDB" id="263957at2759"/>
<accession>A0A4Y7IA02</accession>
<organism evidence="2 3">
    <name type="scientific">Papaver somniferum</name>
    <name type="common">Opium poppy</name>
    <dbReference type="NCBI Taxonomy" id="3469"/>
    <lineage>
        <taxon>Eukaryota</taxon>
        <taxon>Viridiplantae</taxon>
        <taxon>Streptophyta</taxon>
        <taxon>Embryophyta</taxon>
        <taxon>Tracheophyta</taxon>
        <taxon>Spermatophyta</taxon>
        <taxon>Magnoliopsida</taxon>
        <taxon>Ranunculales</taxon>
        <taxon>Papaveraceae</taxon>
        <taxon>Papaveroideae</taxon>
        <taxon>Papaver</taxon>
    </lineage>
</organism>
<evidence type="ECO:0000313" key="2">
    <source>
        <dbReference type="EMBL" id="RZC44552.1"/>
    </source>
</evidence>
<proteinExistence type="predicted"/>
<dbReference type="InterPro" id="IPR008509">
    <property type="entry name" value="MOT2/MFSD5"/>
</dbReference>
<keyword evidence="1" id="KW-0472">Membrane</keyword>
<feature type="transmembrane region" description="Helical" evidence="1">
    <location>
        <begin position="191"/>
        <end position="210"/>
    </location>
</feature>
<dbReference type="InterPro" id="IPR036259">
    <property type="entry name" value="MFS_trans_sf"/>
</dbReference>
<dbReference type="Proteomes" id="UP000316621">
    <property type="component" value="Chromosome 1"/>
</dbReference>
<gene>
    <name evidence="2" type="ORF">C5167_037498</name>
</gene>
<evidence type="ECO:0000313" key="3">
    <source>
        <dbReference type="Proteomes" id="UP000316621"/>
    </source>
</evidence>
<dbReference type="STRING" id="3469.A0A4Y7IA02"/>
<dbReference type="PANTHER" id="PTHR23516">
    <property type="entry name" value="SAM (S-ADENOSYL METHIONINE) TRANSPORTER"/>
    <property type="match status" value="1"/>
</dbReference>
<feature type="transmembrane region" description="Helical" evidence="1">
    <location>
        <begin position="270"/>
        <end position="291"/>
    </location>
</feature>
<keyword evidence="1" id="KW-0812">Transmembrane</keyword>
<dbReference type="OMA" id="MHVLKRW"/>
<evidence type="ECO:0000256" key="1">
    <source>
        <dbReference type="SAM" id="Phobius"/>
    </source>
</evidence>
<sequence>MGIVIENEIWEPKPSLYVFLFFSSFLSIFILPYFSNNPNRSSPSPDLPGGTVSSLTKSSFLRFQRSFLLLYSLASVIQGLQSVFVEFEYAYYGVSRDQMVVTLCIGSLAAILIGTFLGMISDIIGQKKVCVLFGMLHIFVGIWKKFTMHPSAWIVSICTALASSVFSFSFETWTVTEHDKLGHRQDLLSETFWLMTFFESASLIGSQMIGNFLVGMNPKNGTGFPSAVIAFLAFVCIIYIAREWKESSRTAGYGDYKVAFSAVVLGDKRIWLLSCAQACIHFSIAVFWILWAPTIVADGREVNLGLIYPCLLGARMLGSTAVPWFLSGGPSPVRTEDCLIAAFIIAGLTLSIVAYDYQEIGVLVTLFCLFHSCVGLILPSLARLRTTYVPNQLRGGMISLSLAPANAAVLFVLIQGGYSRNLENSTIIAFAALGLFVAAFCMHMLKRSGKQPYQNWHDL</sequence>
<feature type="transmembrane region" description="Helical" evidence="1">
    <location>
        <begin position="67"/>
        <end position="87"/>
    </location>
</feature>
<dbReference type="GO" id="GO:0016020">
    <property type="term" value="C:membrane"/>
    <property type="evidence" value="ECO:0007669"/>
    <property type="project" value="InterPro"/>
</dbReference>
<dbReference type="EMBL" id="CM010715">
    <property type="protein sequence ID" value="RZC44552.1"/>
    <property type="molecule type" value="Genomic_DNA"/>
</dbReference>
<feature type="transmembrane region" description="Helical" evidence="1">
    <location>
        <begin position="393"/>
        <end position="414"/>
    </location>
</feature>
<feature type="transmembrane region" description="Helical" evidence="1">
    <location>
        <begin position="99"/>
        <end position="117"/>
    </location>
</feature>